<evidence type="ECO:0000256" key="10">
    <source>
        <dbReference type="ARBA" id="ARBA00022989"/>
    </source>
</evidence>
<protein>
    <recommendedName>
        <fullName evidence="5">ceramide glucosyltransferase</fullName>
        <ecNumber evidence="5">2.4.1.80</ecNumber>
    </recommendedName>
</protein>
<reference evidence="18" key="1">
    <citation type="submission" date="2015-02" db="EMBL/GenBank/DDBJ databases">
        <title>Genome sequencing for Strongylocentrotus purpuratus.</title>
        <authorList>
            <person name="Murali S."/>
            <person name="Liu Y."/>
            <person name="Vee V."/>
            <person name="English A."/>
            <person name="Wang M."/>
            <person name="Skinner E."/>
            <person name="Han Y."/>
            <person name="Muzny D.M."/>
            <person name="Worley K.C."/>
            <person name="Gibbs R.A."/>
        </authorList>
    </citation>
    <scope>NUCLEOTIDE SEQUENCE</scope>
</reference>
<dbReference type="FunFam" id="3.90.550.10:FF:000041">
    <property type="entry name" value="UDP-glucose ceramide glucosyltransferase"/>
    <property type="match status" value="1"/>
</dbReference>
<feature type="transmembrane region" description="Helical" evidence="16">
    <location>
        <begin position="45"/>
        <end position="72"/>
    </location>
</feature>
<dbReference type="EnsemblMetazoa" id="XM_030995585">
    <property type="protein sequence ID" value="XP_030851445"/>
    <property type="gene ID" value="LOC591961"/>
</dbReference>
<dbReference type="OrthoDB" id="1483400at2759"/>
<organism evidence="17 18">
    <name type="scientific">Strongylocentrotus purpuratus</name>
    <name type="common">Purple sea urchin</name>
    <dbReference type="NCBI Taxonomy" id="7668"/>
    <lineage>
        <taxon>Eukaryota</taxon>
        <taxon>Metazoa</taxon>
        <taxon>Echinodermata</taxon>
        <taxon>Eleutherozoa</taxon>
        <taxon>Echinozoa</taxon>
        <taxon>Echinoidea</taxon>
        <taxon>Euechinoidea</taxon>
        <taxon>Echinacea</taxon>
        <taxon>Camarodonta</taxon>
        <taxon>Echinidea</taxon>
        <taxon>Strongylocentrotidae</taxon>
        <taxon>Strongylocentrotus</taxon>
    </lineage>
</organism>
<sequence length="429" mass="48417">MLLSGDCSSGSRVGFPVLLRTSSSKIAFYSQTMMVYFPDATYGDYLAVGLAIVFLALAVAQVFFHFVGIFYVKLCMYRKPTNVLRDEMPGVSILKPLCGVDSNLQPNLESYFQLSYPRFELLICIQDEEDEAIKVVRPLMEKYPHVDARLFIGGSKVGINPKVNNMLPGYKASKYDIIMISDSGISVSPDTLTEMVSRMSPTVGMVHGLPFVRDRAGFSSTLDKVYFGGAHARMYITACVFGVNCVSGMLNIVRKSILEEAGGLVEFAKYISEDYYMGIAVLKSGFKQRLSLFPAMQNSGSASLASFRKRMVRWTMVRISTVPVTLIGEPIMECLVLGVAVSWAVYHLFSWDPCIIFICHTLLWFILDYFQLKVLQRGPLNFTKVDYALAWFYREIMFIFYFLEGALSQTVTWRTGTYRLRWGGYLEEC</sequence>
<keyword evidence="10 16" id="KW-1133">Transmembrane helix</keyword>
<evidence type="ECO:0000256" key="16">
    <source>
        <dbReference type="SAM" id="Phobius"/>
    </source>
</evidence>
<keyword evidence="11" id="KW-0333">Golgi apparatus</keyword>
<dbReference type="PANTHER" id="PTHR12726">
    <property type="entry name" value="CERAMIDE GLUCOSYLTRANSFERASE"/>
    <property type="match status" value="1"/>
</dbReference>
<dbReference type="GO" id="GO:0006679">
    <property type="term" value="P:glucosylceramide biosynthetic process"/>
    <property type="evidence" value="ECO:0000318"/>
    <property type="project" value="GO_Central"/>
</dbReference>
<feature type="transmembrane region" description="Helical" evidence="16">
    <location>
        <begin position="349"/>
        <end position="367"/>
    </location>
</feature>
<evidence type="ECO:0000256" key="3">
    <source>
        <dbReference type="ARBA" id="ARBA00004991"/>
    </source>
</evidence>
<evidence type="ECO:0000256" key="7">
    <source>
        <dbReference type="ARBA" id="ARBA00022676"/>
    </source>
</evidence>
<comment type="pathway">
    <text evidence="2">Lipid metabolism; sphingolipid metabolism.</text>
</comment>
<accession>A0A7M7T3N1</accession>
<comment type="pathway">
    <text evidence="3">Sphingolipid metabolism.</text>
</comment>
<keyword evidence="6" id="KW-0444">Lipid biosynthesis</keyword>
<reference evidence="17" key="2">
    <citation type="submission" date="2021-01" db="UniProtKB">
        <authorList>
            <consortium name="EnsemblMetazoa"/>
        </authorList>
    </citation>
    <scope>IDENTIFICATION</scope>
</reference>
<dbReference type="InterPro" id="IPR025993">
    <property type="entry name" value="Ceramide_glucosylTrfase"/>
</dbReference>
<dbReference type="GO" id="GO:0016020">
    <property type="term" value="C:membrane"/>
    <property type="evidence" value="ECO:0000318"/>
    <property type="project" value="GO_Central"/>
</dbReference>
<dbReference type="UniPathway" id="UPA00222"/>
<evidence type="ECO:0000256" key="9">
    <source>
        <dbReference type="ARBA" id="ARBA00022692"/>
    </source>
</evidence>
<dbReference type="KEGG" id="spu:591961"/>
<evidence type="ECO:0000256" key="8">
    <source>
        <dbReference type="ARBA" id="ARBA00022679"/>
    </source>
</evidence>
<name>A0A7M7T3N1_STRPU</name>
<dbReference type="Pfam" id="PF13506">
    <property type="entry name" value="Glyco_transf_21"/>
    <property type="match status" value="1"/>
</dbReference>
<evidence type="ECO:0000256" key="2">
    <source>
        <dbReference type="ARBA" id="ARBA00004760"/>
    </source>
</evidence>
<dbReference type="InParanoid" id="A0A7M7T3N1"/>
<dbReference type="PANTHER" id="PTHR12726:SF0">
    <property type="entry name" value="CERAMIDE GLUCOSYLTRANSFERASE"/>
    <property type="match status" value="1"/>
</dbReference>
<keyword evidence="8" id="KW-0808">Transferase</keyword>
<comment type="similarity">
    <text evidence="4">Belongs to the glycosyltransferase 2 family.</text>
</comment>
<evidence type="ECO:0000256" key="6">
    <source>
        <dbReference type="ARBA" id="ARBA00022516"/>
    </source>
</evidence>
<comment type="catalytic activity">
    <reaction evidence="14">
        <text>UDP-alpha-D-xylose + an N-acylsphing-4-enine = a beta-D-xylosyl-(1&lt;-&gt;1')-N-acylsphing-4-enine + UDP + H(+)</text>
        <dbReference type="Rhea" id="RHEA:70243"/>
        <dbReference type="ChEBI" id="CHEBI:15378"/>
        <dbReference type="ChEBI" id="CHEBI:52639"/>
        <dbReference type="ChEBI" id="CHEBI:57632"/>
        <dbReference type="ChEBI" id="CHEBI:58223"/>
        <dbReference type="ChEBI" id="CHEBI:189068"/>
    </reaction>
    <physiologicalReaction direction="left-to-right" evidence="14">
        <dbReference type="Rhea" id="RHEA:70244"/>
    </physiologicalReaction>
</comment>
<proteinExistence type="inferred from homology"/>
<keyword evidence="7" id="KW-0328">Glycosyltransferase</keyword>
<evidence type="ECO:0000256" key="12">
    <source>
        <dbReference type="ARBA" id="ARBA00023098"/>
    </source>
</evidence>
<keyword evidence="13 16" id="KW-0472">Membrane</keyword>
<dbReference type="InterPro" id="IPR029044">
    <property type="entry name" value="Nucleotide-diphossugar_trans"/>
</dbReference>
<dbReference type="GeneID" id="105443151"/>
<dbReference type="GeneID" id="591961"/>
<evidence type="ECO:0000256" key="4">
    <source>
        <dbReference type="ARBA" id="ARBA00006739"/>
    </source>
</evidence>
<dbReference type="KEGG" id="spu:105443151"/>
<evidence type="ECO:0000256" key="13">
    <source>
        <dbReference type="ARBA" id="ARBA00023136"/>
    </source>
</evidence>
<keyword evidence="18" id="KW-1185">Reference proteome</keyword>
<comment type="catalytic activity">
    <reaction evidence="15">
        <text>N-(9Z-octadecenoyl)-sphing-4-enine + UDP-alpha-D-xylose = beta-D-xylosyl-(1&lt;-&gt;1')-N-(9Z-octadecenoyl)-sphing-4-enine + UDP + H(+)</text>
        <dbReference type="Rhea" id="RHEA:70247"/>
        <dbReference type="ChEBI" id="CHEBI:15378"/>
        <dbReference type="ChEBI" id="CHEBI:57632"/>
        <dbReference type="ChEBI" id="CHEBI:58223"/>
        <dbReference type="ChEBI" id="CHEBI:77996"/>
        <dbReference type="ChEBI" id="CHEBI:189081"/>
    </reaction>
    <physiologicalReaction direction="left-to-right" evidence="15">
        <dbReference type="Rhea" id="RHEA:70248"/>
    </physiologicalReaction>
</comment>
<dbReference type="OMA" id="IVWIIDC"/>
<evidence type="ECO:0000256" key="1">
    <source>
        <dbReference type="ARBA" id="ARBA00004653"/>
    </source>
</evidence>
<evidence type="ECO:0000256" key="15">
    <source>
        <dbReference type="ARBA" id="ARBA00048104"/>
    </source>
</evidence>
<comment type="subcellular location">
    <subcellularLocation>
        <location evidence="1">Golgi apparatus membrane</location>
        <topology evidence="1">Multi-pass membrane protein</topology>
    </subcellularLocation>
</comment>
<dbReference type="Proteomes" id="UP000007110">
    <property type="component" value="Unassembled WGS sequence"/>
</dbReference>
<evidence type="ECO:0000313" key="18">
    <source>
        <dbReference type="Proteomes" id="UP000007110"/>
    </source>
</evidence>
<dbReference type="GO" id="GO:0000139">
    <property type="term" value="C:Golgi membrane"/>
    <property type="evidence" value="ECO:0007669"/>
    <property type="project" value="UniProtKB-SubCell"/>
</dbReference>
<evidence type="ECO:0000256" key="11">
    <source>
        <dbReference type="ARBA" id="ARBA00023034"/>
    </source>
</evidence>
<dbReference type="SUPFAM" id="SSF53448">
    <property type="entry name" value="Nucleotide-diphospho-sugar transferases"/>
    <property type="match status" value="1"/>
</dbReference>
<dbReference type="Gene3D" id="3.90.550.10">
    <property type="entry name" value="Spore Coat Polysaccharide Biosynthesis Protein SpsA, Chain A"/>
    <property type="match status" value="1"/>
</dbReference>
<evidence type="ECO:0000256" key="5">
    <source>
        <dbReference type="ARBA" id="ARBA00012699"/>
    </source>
</evidence>
<dbReference type="RefSeq" id="XP_030835914.1">
    <property type="nucleotide sequence ID" value="XM_030980054.1"/>
</dbReference>
<dbReference type="EC" id="2.4.1.80" evidence="5"/>
<keyword evidence="12" id="KW-0443">Lipid metabolism</keyword>
<dbReference type="CDD" id="cd02520">
    <property type="entry name" value="Glucosylceramide_synthase"/>
    <property type="match status" value="1"/>
</dbReference>
<evidence type="ECO:0000313" key="17">
    <source>
        <dbReference type="EnsemblMetazoa" id="XP_030851445"/>
    </source>
</evidence>
<dbReference type="GO" id="GO:0008120">
    <property type="term" value="F:ceramide glucosyltransferase activity"/>
    <property type="evidence" value="ECO:0000318"/>
    <property type="project" value="GO_Central"/>
</dbReference>
<dbReference type="AlphaFoldDB" id="A0A7M7T3N1"/>
<keyword evidence="9 16" id="KW-0812">Transmembrane</keyword>
<dbReference type="EnsemblMetazoa" id="XM_030980054">
    <property type="protein sequence ID" value="XP_030835914"/>
    <property type="gene ID" value="LOC105443151"/>
</dbReference>
<dbReference type="RefSeq" id="XP_030851445.1">
    <property type="nucleotide sequence ID" value="XM_030995585.1"/>
</dbReference>
<feature type="transmembrane region" description="Helical" evidence="16">
    <location>
        <begin position="317"/>
        <end position="343"/>
    </location>
</feature>
<evidence type="ECO:0000256" key="14">
    <source>
        <dbReference type="ARBA" id="ARBA00047869"/>
    </source>
</evidence>